<proteinExistence type="predicted"/>
<evidence type="ECO:0000313" key="2">
    <source>
        <dbReference type="EMBL" id="KAH3824338.1"/>
    </source>
</evidence>
<reference evidence="2" key="2">
    <citation type="submission" date="2020-11" db="EMBL/GenBank/DDBJ databases">
        <authorList>
            <person name="McCartney M.A."/>
            <person name="Auch B."/>
            <person name="Kono T."/>
            <person name="Mallez S."/>
            <person name="Becker A."/>
            <person name="Gohl D.M."/>
            <person name="Silverstein K.A.T."/>
            <person name="Koren S."/>
            <person name="Bechman K.B."/>
            <person name="Herman A."/>
            <person name="Abrahante J.E."/>
            <person name="Garbe J."/>
        </authorList>
    </citation>
    <scope>NUCLEOTIDE SEQUENCE</scope>
    <source>
        <strain evidence="2">Duluth1</strain>
        <tissue evidence="2">Whole animal</tissue>
    </source>
</reference>
<name>A0A9D4GYV6_DREPO</name>
<accession>A0A9D4GYV6</accession>
<evidence type="ECO:0000256" key="1">
    <source>
        <dbReference type="SAM" id="MobiDB-lite"/>
    </source>
</evidence>
<reference evidence="2" key="1">
    <citation type="journal article" date="2019" name="bioRxiv">
        <title>The Genome of the Zebra Mussel, Dreissena polymorpha: A Resource for Invasive Species Research.</title>
        <authorList>
            <person name="McCartney M.A."/>
            <person name="Auch B."/>
            <person name="Kono T."/>
            <person name="Mallez S."/>
            <person name="Zhang Y."/>
            <person name="Obille A."/>
            <person name="Becker A."/>
            <person name="Abrahante J.E."/>
            <person name="Garbe J."/>
            <person name="Badalamenti J.P."/>
            <person name="Herman A."/>
            <person name="Mangelson H."/>
            <person name="Liachko I."/>
            <person name="Sullivan S."/>
            <person name="Sone E.D."/>
            <person name="Koren S."/>
            <person name="Silverstein K.A.T."/>
            <person name="Beckman K.B."/>
            <person name="Gohl D.M."/>
        </authorList>
    </citation>
    <scope>NUCLEOTIDE SEQUENCE</scope>
    <source>
        <strain evidence="2">Duluth1</strain>
        <tissue evidence="2">Whole animal</tissue>
    </source>
</reference>
<protein>
    <submittedName>
        <fullName evidence="2">Uncharacterized protein</fullName>
    </submittedName>
</protein>
<keyword evidence="3" id="KW-1185">Reference proteome</keyword>
<dbReference type="EMBL" id="JAIWYP010000005">
    <property type="protein sequence ID" value="KAH3824338.1"/>
    <property type="molecule type" value="Genomic_DNA"/>
</dbReference>
<dbReference type="Proteomes" id="UP000828390">
    <property type="component" value="Unassembled WGS sequence"/>
</dbReference>
<comment type="caution">
    <text evidence="2">The sequence shown here is derived from an EMBL/GenBank/DDBJ whole genome shotgun (WGS) entry which is preliminary data.</text>
</comment>
<sequence length="98" mass="10762">MCGDVELNPGPPKTSTERKRVSPISRGACGGPSDMDPRHARTPEGASHAPAPVGSRKWIFHGAKVQHMMDRIQYNGVYLHIRTLLNHHSCKASHGTDR</sequence>
<evidence type="ECO:0000313" key="3">
    <source>
        <dbReference type="Proteomes" id="UP000828390"/>
    </source>
</evidence>
<organism evidence="2 3">
    <name type="scientific">Dreissena polymorpha</name>
    <name type="common">Zebra mussel</name>
    <name type="synonym">Mytilus polymorpha</name>
    <dbReference type="NCBI Taxonomy" id="45954"/>
    <lineage>
        <taxon>Eukaryota</taxon>
        <taxon>Metazoa</taxon>
        <taxon>Spiralia</taxon>
        <taxon>Lophotrochozoa</taxon>
        <taxon>Mollusca</taxon>
        <taxon>Bivalvia</taxon>
        <taxon>Autobranchia</taxon>
        <taxon>Heteroconchia</taxon>
        <taxon>Euheterodonta</taxon>
        <taxon>Imparidentia</taxon>
        <taxon>Neoheterodontei</taxon>
        <taxon>Myida</taxon>
        <taxon>Dreissenoidea</taxon>
        <taxon>Dreissenidae</taxon>
        <taxon>Dreissena</taxon>
    </lineage>
</organism>
<gene>
    <name evidence="2" type="ORF">DPMN_126173</name>
</gene>
<dbReference type="AlphaFoldDB" id="A0A9D4GYV6"/>
<feature type="region of interest" description="Disordered" evidence="1">
    <location>
        <begin position="1"/>
        <end position="53"/>
    </location>
</feature>